<name>F7Y617_MESOW</name>
<dbReference type="EMBL" id="CP002279">
    <property type="protein sequence ID" value="AEH89642.1"/>
    <property type="molecule type" value="Genomic_DNA"/>
</dbReference>
<sequence>MNKFMRGLAVKGRKNAWSIAAIALMSMVSGCQSMDVTTTGSLAGKLAAGKPAVHAPAKKIHYVGKKRVGVFHRKSLMQTSSVTRTTETAYAVFVRPQRARIVTPAPMKVSYRLGGPFLGHSPWICGPSGFGQRAACRAR</sequence>
<evidence type="ECO:0000313" key="2">
    <source>
        <dbReference type="EMBL" id="AEH89642.1"/>
    </source>
</evidence>
<evidence type="ECO:0008006" key="4">
    <source>
        <dbReference type="Google" id="ProtNLM"/>
    </source>
</evidence>
<dbReference type="AlphaFoldDB" id="F7Y617"/>
<organism evidence="2 3">
    <name type="scientific">Mesorhizobium opportunistum (strain LMG 24607 / HAMBI 3007 / WSM2075)</name>
    <dbReference type="NCBI Taxonomy" id="536019"/>
    <lineage>
        <taxon>Bacteria</taxon>
        <taxon>Pseudomonadati</taxon>
        <taxon>Pseudomonadota</taxon>
        <taxon>Alphaproteobacteria</taxon>
        <taxon>Hyphomicrobiales</taxon>
        <taxon>Phyllobacteriaceae</taxon>
        <taxon>Mesorhizobium</taxon>
    </lineage>
</organism>
<keyword evidence="1" id="KW-0732">Signal</keyword>
<dbReference type="KEGG" id="mop:Mesop_5226"/>
<feature type="signal peptide" evidence="1">
    <location>
        <begin position="1"/>
        <end position="33"/>
    </location>
</feature>
<protein>
    <recommendedName>
        <fullName evidence="4">Lipoprotein</fullName>
    </recommendedName>
</protein>
<feature type="chain" id="PRO_5003372401" description="Lipoprotein" evidence="1">
    <location>
        <begin position="34"/>
        <end position="139"/>
    </location>
</feature>
<reference evidence="2 3" key="1">
    <citation type="submission" date="2010-10" db="EMBL/GenBank/DDBJ databases">
        <title>Complete sequence of Mesorhizobium opportunistum WSM2075.</title>
        <authorList>
            <consortium name="US DOE Joint Genome Institute"/>
            <person name="Lucas S."/>
            <person name="Copeland A."/>
            <person name="Lapidus A."/>
            <person name="Cheng J.-F."/>
            <person name="Bruce D."/>
            <person name="Goodwin L."/>
            <person name="Pitluck S."/>
            <person name="Chertkov O."/>
            <person name="Misra M."/>
            <person name="Detter J.C."/>
            <person name="Han C."/>
            <person name="Tapia R."/>
            <person name="Land M."/>
            <person name="Hauser L."/>
            <person name="Kyrpides N."/>
            <person name="Ovchinnikova G."/>
            <person name="Mavrommatis K.M."/>
            <person name="Tiwari R.P."/>
            <person name="Howieson J.G."/>
            <person name="O'Hara G.W."/>
            <person name="Nandasena K.G."/>
            <person name="Woyke T."/>
        </authorList>
    </citation>
    <scope>NUCLEOTIDE SEQUENCE [LARGE SCALE GENOMIC DNA]</scope>
    <source>
        <strain evidence="3">LMG 24607 / HAMBI 3007 / WSM2075</strain>
    </source>
</reference>
<dbReference type="Proteomes" id="UP000001623">
    <property type="component" value="Chromosome"/>
</dbReference>
<accession>F7Y617</accession>
<evidence type="ECO:0000256" key="1">
    <source>
        <dbReference type="SAM" id="SignalP"/>
    </source>
</evidence>
<evidence type="ECO:0000313" key="3">
    <source>
        <dbReference type="Proteomes" id="UP000001623"/>
    </source>
</evidence>
<dbReference type="PROSITE" id="PS51257">
    <property type="entry name" value="PROKAR_LIPOPROTEIN"/>
    <property type="match status" value="1"/>
</dbReference>
<proteinExistence type="predicted"/>
<gene>
    <name evidence="2" type="ordered locus">Mesop_5226</name>
</gene>
<dbReference type="HOGENOM" id="CLU_170273_0_0_5"/>